<sequence>MRTSFISIFVWVTYLSADWLATVSLGTLANSQGDQGDEDKDDRNRVLKALWAPFLLLHLGGPDTITAYSLEDNSLWLRHFLGLIVQVTVALYIFVRSLTNTAITFIAIPVFVSGFIKYSERTWVLRSASPETFEESLLSASTLQASNLKLDSVGSELDSVHKAYSLFSLLKRLYANLSLRFGEGQRSYSFIIRDENDREESWNYAFKLVEIQLGFLYDVLYTKATIIYSQTGLIFRLISLFSILSASVSYITVLDMDAYSNIDVYITYALFTGAVLLEIYAFLALVFSDWTTCWLTKNHSHLPNPIYRSIYSAVSYCESRLRLLSFMRKKRWSESITQHEKKRWSESITQHNLVDFCLKNRVTRCLGPEILFKIHFTLELYRQRKWNSADGDLKKSIFLQLREKHNLYKESGFSLNELKNLLNRRWYYVLEKKEVCDKTIRWSLEVEFAHSLLLWHIATDIRYECDPNGKDQNAEASKKLSDYMLYILLMRPFMLPKWIDRSVHVRDTFTEAIAIFHRRKFPVEKRGDACIMMLQLHAQCQPLESQRREKSSKSVFLEGCRLGAQLQQLNYPWEMICQVWIEMVTYTASHCEWQAHAQQLRRGGELLTHVCLLMAELGLSDQFELGRQGGAAETKDVGWGWARSKITPYNLSDMKI</sequence>
<reference evidence="1 2" key="1">
    <citation type="journal article" date="2022" name="DNA Res.">
        <title>Chromosomal-level genome assembly of the orchid tree Bauhinia variegata (Leguminosae; Cercidoideae) supports the allotetraploid origin hypothesis of Bauhinia.</title>
        <authorList>
            <person name="Zhong Y."/>
            <person name="Chen Y."/>
            <person name="Zheng D."/>
            <person name="Pang J."/>
            <person name="Liu Y."/>
            <person name="Luo S."/>
            <person name="Meng S."/>
            <person name="Qian L."/>
            <person name="Wei D."/>
            <person name="Dai S."/>
            <person name="Zhou R."/>
        </authorList>
    </citation>
    <scope>NUCLEOTIDE SEQUENCE [LARGE SCALE GENOMIC DNA]</scope>
    <source>
        <strain evidence="1">BV-YZ2020</strain>
    </source>
</reference>
<accession>A0ACB9Q2C5</accession>
<dbReference type="Proteomes" id="UP000828941">
    <property type="component" value="Chromosome 2"/>
</dbReference>
<proteinExistence type="predicted"/>
<organism evidence="1 2">
    <name type="scientific">Bauhinia variegata</name>
    <name type="common">Purple orchid tree</name>
    <name type="synonym">Phanera variegata</name>
    <dbReference type="NCBI Taxonomy" id="167791"/>
    <lineage>
        <taxon>Eukaryota</taxon>
        <taxon>Viridiplantae</taxon>
        <taxon>Streptophyta</taxon>
        <taxon>Embryophyta</taxon>
        <taxon>Tracheophyta</taxon>
        <taxon>Spermatophyta</taxon>
        <taxon>Magnoliopsida</taxon>
        <taxon>eudicotyledons</taxon>
        <taxon>Gunneridae</taxon>
        <taxon>Pentapetalae</taxon>
        <taxon>rosids</taxon>
        <taxon>fabids</taxon>
        <taxon>Fabales</taxon>
        <taxon>Fabaceae</taxon>
        <taxon>Cercidoideae</taxon>
        <taxon>Cercideae</taxon>
        <taxon>Bauhiniinae</taxon>
        <taxon>Bauhinia</taxon>
    </lineage>
</organism>
<protein>
    <submittedName>
        <fullName evidence="1">Uncharacterized protein</fullName>
    </submittedName>
</protein>
<dbReference type="EMBL" id="CM039427">
    <property type="protein sequence ID" value="KAI4354873.1"/>
    <property type="molecule type" value="Genomic_DNA"/>
</dbReference>
<evidence type="ECO:0000313" key="2">
    <source>
        <dbReference type="Proteomes" id="UP000828941"/>
    </source>
</evidence>
<comment type="caution">
    <text evidence="1">The sequence shown here is derived from an EMBL/GenBank/DDBJ whole genome shotgun (WGS) entry which is preliminary data.</text>
</comment>
<gene>
    <name evidence="1" type="ORF">L6164_003700</name>
</gene>
<evidence type="ECO:0000313" key="1">
    <source>
        <dbReference type="EMBL" id="KAI4354873.1"/>
    </source>
</evidence>
<keyword evidence="2" id="KW-1185">Reference proteome</keyword>
<name>A0ACB9Q2C5_BAUVA</name>